<organism evidence="2 3">
    <name type="scientific">Methylomonas paludis</name>
    <dbReference type="NCBI Taxonomy" id="1173101"/>
    <lineage>
        <taxon>Bacteria</taxon>
        <taxon>Pseudomonadati</taxon>
        <taxon>Pseudomonadota</taxon>
        <taxon>Gammaproteobacteria</taxon>
        <taxon>Methylococcales</taxon>
        <taxon>Methylococcaceae</taxon>
        <taxon>Methylomonas</taxon>
    </lineage>
</organism>
<proteinExistence type="predicted"/>
<dbReference type="InterPro" id="IPR013560">
    <property type="entry name" value="DUF1722"/>
</dbReference>
<evidence type="ECO:0000313" key="2">
    <source>
        <dbReference type="EMBL" id="QWF71381.1"/>
    </source>
</evidence>
<dbReference type="GO" id="GO:0004834">
    <property type="term" value="F:tryptophan synthase activity"/>
    <property type="evidence" value="ECO:0007669"/>
    <property type="project" value="InterPro"/>
</dbReference>
<feature type="domain" description="DUF1722" evidence="1">
    <location>
        <begin position="188"/>
        <end position="304"/>
    </location>
</feature>
<accession>A0A975MPZ8</accession>
<dbReference type="InterPro" id="IPR017087">
    <property type="entry name" value="UCP037004"/>
</dbReference>
<gene>
    <name evidence="2" type="ORF">KEF85_02510</name>
</gene>
<evidence type="ECO:0000313" key="3">
    <source>
        <dbReference type="Proteomes" id="UP000676649"/>
    </source>
</evidence>
<dbReference type="PANTHER" id="PTHR30087:SF0">
    <property type="entry name" value="INNER MEMBRANE PROTEIN"/>
    <property type="match status" value="1"/>
</dbReference>
<protein>
    <submittedName>
        <fullName evidence="2">DUF1722 domain-containing protein</fullName>
    </submittedName>
</protein>
<dbReference type="PIRSF" id="PIRSF037004">
    <property type="entry name" value="UCP037004"/>
    <property type="match status" value="1"/>
</dbReference>
<reference evidence="2" key="1">
    <citation type="submission" date="2021-04" db="EMBL/GenBank/DDBJ databases">
        <title>Draft genome sequence data of methanotrophic Methylovulum sp. strain S1L and Methylomonas sp. strain S2AM isolated from boreal lake water columns.</title>
        <authorList>
            <person name="Rissanen A.J."/>
            <person name="Mangayil R."/>
            <person name="Svenning M.M."/>
            <person name="Khanongnuch R."/>
        </authorList>
    </citation>
    <scope>NUCLEOTIDE SEQUENCE</scope>
    <source>
        <strain evidence="2">S2AM</strain>
    </source>
</reference>
<dbReference type="RefSeq" id="WP_215583166.1">
    <property type="nucleotide sequence ID" value="NZ_CP073754.1"/>
</dbReference>
<dbReference type="InterPro" id="IPR006653">
    <property type="entry name" value="Trp_synth_b_CS"/>
</dbReference>
<sequence>MQKIQIGISSCLLGQEVRYDGAHKYNSYIEQTLGQYFSFRPFCPEVESGMGIPRPTIQLLETSAGIRCVGVKDPSMDVTERLEAVSRQQHEWLAGLCGYILKKDSPSCGKERVKVYKNQVPTRKGTGIFAAYVQDTFPELPVEDEGRLGDPVLRENFVQRVFVLHRWRQLRSQPLSTHALMVFHSRHKLIAMSHNQNTARILGRLVADTKPDTLEAEAQRYISLLMACLKKPATRKNHVNVLQHIQGYLKTKLDGDDKQELIDSIERYRLEQLPLIVPLTLLRHHFRRQPDAFIDASYYMQPHPGELALLNDI</sequence>
<dbReference type="Pfam" id="PF08349">
    <property type="entry name" value="DUF1722"/>
    <property type="match status" value="1"/>
</dbReference>
<dbReference type="Pfam" id="PF04463">
    <property type="entry name" value="2-thiour_desulf"/>
    <property type="match status" value="1"/>
</dbReference>
<dbReference type="AlphaFoldDB" id="A0A975MPZ8"/>
<dbReference type="PANTHER" id="PTHR30087">
    <property type="entry name" value="INNER MEMBRANE PROTEIN"/>
    <property type="match status" value="1"/>
</dbReference>
<dbReference type="EMBL" id="CP073754">
    <property type="protein sequence ID" value="QWF71381.1"/>
    <property type="molecule type" value="Genomic_DNA"/>
</dbReference>
<keyword evidence="3" id="KW-1185">Reference proteome</keyword>
<name>A0A975MPZ8_9GAMM</name>
<dbReference type="PROSITE" id="PS00168">
    <property type="entry name" value="TRP_SYNTHASE_BETA"/>
    <property type="match status" value="1"/>
</dbReference>
<evidence type="ECO:0000259" key="1">
    <source>
        <dbReference type="Pfam" id="PF08349"/>
    </source>
</evidence>
<dbReference type="InterPro" id="IPR007553">
    <property type="entry name" value="2-thiour_desulf"/>
</dbReference>
<dbReference type="KEGG" id="mpad:KEF85_02510"/>
<dbReference type="Proteomes" id="UP000676649">
    <property type="component" value="Chromosome"/>
</dbReference>